<dbReference type="SUPFAM" id="SSF47616">
    <property type="entry name" value="GST C-terminal domain-like"/>
    <property type="match status" value="1"/>
</dbReference>
<evidence type="ECO:0000259" key="6">
    <source>
        <dbReference type="PROSITE" id="PS50405"/>
    </source>
</evidence>
<dbReference type="GO" id="GO:0006749">
    <property type="term" value="P:glutathione metabolic process"/>
    <property type="evidence" value="ECO:0007669"/>
    <property type="project" value="TreeGrafter"/>
</dbReference>
<dbReference type="SFLD" id="SFLDG01205">
    <property type="entry name" value="AMPS.1"/>
    <property type="match status" value="1"/>
</dbReference>
<keyword evidence="2 7" id="KW-0808">Transferase</keyword>
<evidence type="ECO:0000256" key="2">
    <source>
        <dbReference type="ARBA" id="ARBA00022679"/>
    </source>
</evidence>
<proteinExistence type="evidence at transcript level"/>
<dbReference type="EC" id="2.5.1.18" evidence="1"/>
<reference evidence="7" key="1">
    <citation type="journal article" date="2017" name="Insect Mol. Biol.">
        <title>Identification of glutathione S-transferases in Bemisia tabaci (Hemiptera: Aleyrodidae) and evidence that GSTd7 helps explain the difference in insecticide susceptibility between B. tabaci Middle East-Minor Asia 1 and Mediterranean.</title>
        <authorList>
            <person name="He C."/>
            <person name="Xie W."/>
            <person name="Yang X."/>
            <person name="Wang S.L."/>
            <person name="Wu Q.J."/>
            <person name="Zhang Y.J."/>
        </authorList>
    </citation>
    <scope>NUCLEOTIDE SEQUENCE</scope>
    <source>
        <strain evidence="7">B</strain>
    </source>
</reference>
<dbReference type="InterPro" id="IPR036282">
    <property type="entry name" value="Glutathione-S-Trfase_C_sf"/>
</dbReference>
<dbReference type="PANTHER" id="PTHR11571">
    <property type="entry name" value="GLUTATHIONE S-TRANSFERASE"/>
    <property type="match status" value="1"/>
</dbReference>
<accession>A0A223FQZ1</accession>
<dbReference type="InterPro" id="IPR004046">
    <property type="entry name" value="GST_C"/>
</dbReference>
<dbReference type="Gene3D" id="3.40.30.10">
    <property type="entry name" value="Glutaredoxin"/>
    <property type="match status" value="1"/>
</dbReference>
<evidence type="ECO:0000259" key="5">
    <source>
        <dbReference type="PROSITE" id="PS50404"/>
    </source>
</evidence>
<dbReference type="SFLD" id="SFLDG00363">
    <property type="entry name" value="AMPS_(cytGST):_Alpha-__Mu-__Pi"/>
    <property type="match status" value="1"/>
</dbReference>
<name>A0A223FQZ1_BEMTA</name>
<protein>
    <recommendedName>
        <fullName evidence="1">glutathione transferase</fullName>
        <ecNumber evidence="1">2.5.1.18</ecNumber>
    </recommendedName>
</protein>
<dbReference type="AlphaFoldDB" id="A0A223FQZ1"/>
<dbReference type="InterPro" id="IPR010987">
    <property type="entry name" value="Glutathione-S-Trfase_C-like"/>
</dbReference>
<dbReference type="Pfam" id="PF14497">
    <property type="entry name" value="GST_C_3"/>
    <property type="match status" value="1"/>
</dbReference>
<dbReference type="Gene3D" id="1.20.1050.10">
    <property type="match status" value="1"/>
</dbReference>
<comment type="similarity">
    <text evidence="3">Belongs to the GST superfamily. Sigma family.</text>
</comment>
<evidence type="ECO:0000256" key="4">
    <source>
        <dbReference type="ARBA" id="ARBA00047960"/>
    </source>
</evidence>
<dbReference type="InterPro" id="IPR050213">
    <property type="entry name" value="GST_superfamily"/>
</dbReference>
<dbReference type="GO" id="GO:0004364">
    <property type="term" value="F:glutathione transferase activity"/>
    <property type="evidence" value="ECO:0007669"/>
    <property type="project" value="UniProtKB-EC"/>
</dbReference>
<dbReference type="EMBL" id="MF036031">
    <property type="protein sequence ID" value="AST11610.1"/>
    <property type="molecule type" value="mRNA"/>
</dbReference>
<organism evidence="7">
    <name type="scientific">Bemisia tabaci</name>
    <name type="common">Sweetpotato whitefly</name>
    <name type="synonym">Aleurodes tabaci</name>
    <dbReference type="NCBI Taxonomy" id="7038"/>
    <lineage>
        <taxon>Eukaryota</taxon>
        <taxon>Metazoa</taxon>
        <taxon>Ecdysozoa</taxon>
        <taxon>Arthropoda</taxon>
        <taxon>Hexapoda</taxon>
        <taxon>Insecta</taxon>
        <taxon>Pterygota</taxon>
        <taxon>Neoptera</taxon>
        <taxon>Paraneoptera</taxon>
        <taxon>Hemiptera</taxon>
        <taxon>Sternorrhyncha</taxon>
        <taxon>Aleyrodoidea</taxon>
        <taxon>Aleyrodidae</taxon>
        <taxon>Aleyrodinae</taxon>
        <taxon>Bemisia</taxon>
    </lineage>
</organism>
<sequence length="204" mass="23661">MGPPKLTYFSLKGAGETIRFILSYANEEFIDERIDFVKDWPKIKPTTPFGKLPILEVDGKVATQTSAICRYYAKKCGLAGKDDWEDLLIDATVGTFDDMRLAITNSHYETNEESKKKKIELLNRETIPFYMERLEKQIKENDGYFVNGRLTWADLWIVALLDLVNKTMKRTLEEKYPLFEALRDKVLAIPSIKAWVAKRPKTDW</sequence>
<dbReference type="EMBL" id="MN187174">
    <property type="protein sequence ID" value="QHU80026.1"/>
    <property type="molecule type" value="mRNA"/>
</dbReference>
<dbReference type="PANTHER" id="PTHR11571:SF224">
    <property type="entry name" value="HEMATOPOIETIC PROSTAGLANDIN D SYNTHASE"/>
    <property type="match status" value="1"/>
</dbReference>
<feature type="domain" description="GST C-terminal" evidence="6">
    <location>
        <begin position="82"/>
        <end position="204"/>
    </location>
</feature>
<dbReference type="SUPFAM" id="SSF52833">
    <property type="entry name" value="Thioredoxin-like"/>
    <property type="match status" value="1"/>
</dbReference>
<evidence type="ECO:0000256" key="1">
    <source>
        <dbReference type="ARBA" id="ARBA00012452"/>
    </source>
</evidence>
<dbReference type="Pfam" id="PF02798">
    <property type="entry name" value="GST_N"/>
    <property type="match status" value="1"/>
</dbReference>
<evidence type="ECO:0000313" key="8">
    <source>
        <dbReference type="EMBL" id="QHU80026.1"/>
    </source>
</evidence>
<dbReference type="PROSITE" id="PS50405">
    <property type="entry name" value="GST_CTER"/>
    <property type="match status" value="1"/>
</dbReference>
<dbReference type="FunFam" id="1.20.1050.10:FF:000030">
    <property type="entry name" value="Glutathione S-transferase S1"/>
    <property type="match status" value="1"/>
</dbReference>
<dbReference type="CDD" id="cd03192">
    <property type="entry name" value="GST_C_Sigma_like"/>
    <property type="match status" value="1"/>
</dbReference>
<evidence type="ECO:0000313" key="7">
    <source>
        <dbReference type="EMBL" id="AST11610.1"/>
    </source>
</evidence>
<evidence type="ECO:0000256" key="3">
    <source>
        <dbReference type="ARBA" id="ARBA00038317"/>
    </source>
</evidence>
<reference evidence="8" key="2">
    <citation type="submission" date="2019-07" db="EMBL/GenBank/DDBJ databases">
        <authorList>
            <person name="Aidlin Harari O."/>
            <person name="Santos-Garcia D."/>
            <person name="Moseri M."/>
            <person name="Moshitzky P."/>
            <person name="Morin S."/>
        </authorList>
    </citation>
    <scope>NUCLEOTIDE SEQUENCE</scope>
    <source>
        <strain evidence="8">MEAM1</strain>
    </source>
</reference>
<reference evidence="8" key="3">
    <citation type="submission" date="2020-02" db="EMBL/GenBank/DDBJ databases">
        <title>Molecular Evolution of the glutathione S-transferase family in the Bemisia tabaci species complex.</title>
        <authorList>
            <person name="Patel M."/>
            <person name="Visendi P."/>
            <person name="Seal S."/>
            <person name="Sertchook R."/>
            <person name="Malka O."/>
        </authorList>
    </citation>
    <scope>NUCLEOTIDE SEQUENCE</scope>
    <source>
        <strain evidence="8">MEAM1</strain>
    </source>
</reference>
<dbReference type="CDD" id="cd03039">
    <property type="entry name" value="GST_N_Sigma_like"/>
    <property type="match status" value="1"/>
</dbReference>
<dbReference type="InterPro" id="IPR004045">
    <property type="entry name" value="Glutathione_S-Trfase_N"/>
</dbReference>
<dbReference type="InterPro" id="IPR036249">
    <property type="entry name" value="Thioredoxin-like_sf"/>
</dbReference>
<dbReference type="SFLD" id="SFLDS00019">
    <property type="entry name" value="Glutathione_Transferase_(cytos"/>
    <property type="match status" value="1"/>
</dbReference>
<comment type="catalytic activity">
    <reaction evidence="4">
        <text>RX + glutathione = an S-substituted glutathione + a halide anion + H(+)</text>
        <dbReference type="Rhea" id="RHEA:16437"/>
        <dbReference type="ChEBI" id="CHEBI:15378"/>
        <dbReference type="ChEBI" id="CHEBI:16042"/>
        <dbReference type="ChEBI" id="CHEBI:17792"/>
        <dbReference type="ChEBI" id="CHEBI:57925"/>
        <dbReference type="ChEBI" id="CHEBI:90779"/>
        <dbReference type="EC" id="2.5.1.18"/>
    </reaction>
</comment>
<dbReference type="InterPro" id="IPR040079">
    <property type="entry name" value="Glutathione_S-Trfase"/>
</dbReference>
<dbReference type="PROSITE" id="PS50404">
    <property type="entry name" value="GST_NTER"/>
    <property type="match status" value="1"/>
</dbReference>
<feature type="domain" description="GST N-terminal" evidence="5">
    <location>
        <begin position="2"/>
        <end position="80"/>
    </location>
</feature>